<dbReference type="InterPro" id="IPR033985">
    <property type="entry name" value="SusD-like_N"/>
</dbReference>
<keyword evidence="3 6" id="KW-0732">Signal</keyword>
<dbReference type="Proteomes" id="UP001258315">
    <property type="component" value="Unassembled WGS sequence"/>
</dbReference>
<evidence type="ECO:0000256" key="1">
    <source>
        <dbReference type="ARBA" id="ARBA00004442"/>
    </source>
</evidence>
<accession>A0ABU3GR39</accession>
<evidence type="ECO:0000313" key="9">
    <source>
        <dbReference type="EMBL" id="MDT3401946.1"/>
    </source>
</evidence>
<evidence type="ECO:0000256" key="2">
    <source>
        <dbReference type="ARBA" id="ARBA00006275"/>
    </source>
</evidence>
<organism evidence="9 10">
    <name type="scientific">Mucilaginibacter terrae</name>
    <dbReference type="NCBI Taxonomy" id="1955052"/>
    <lineage>
        <taxon>Bacteria</taxon>
        <taxon>Pseudomonadati</taxon>
        <taxon>Bacteroidota</taxon>
        <taxon>Sphingobacteriia</taxon>
        <taxon>Sphingobacteriales</taxon>
        <taxon>Sphingobacteriaceae</taxon>
        <taxon>Mucilaginibacter</taxon>
    </lineage>
</organism>
<feature type="signal peptide" evidence="6">
    <location>
        <begin position="1"/>
        <end position="21"/>
    </location>
</feature>
<sequence>MKIKIYFTLALVSLFSLSACNKYLDVVPKGKTVLSTTEDYYKLVSFPNRGYYTGNFTYLTDDLWIKESYVIGLPKNMDIINFTFDEQANRPDYLTSSSYYNQVYAYINRWNTVLTMIDDTDGDASMKTLAKAEAKVLRAFDYFMLINVYSKSYDPATAATDGGVVILDKYDLEAKKAKSSVEEVYRFIQNDLDEALPYLQEKPLDVYHPSLAFAYALKTKVHLFKREYAQAKAAAQKSLGYNGQIFDLVKYTTQGGPTSLSVTAADNPEVLNYAYMTGYNELNFAYTYLMSPELKGLFNTTDSRYNLFFTTGPSPFLDAGAGTAFWNVPYTKFFYPTVGMKTTEVYLMLAEIYAREGNYTEAMNIINNLRSKRITNAAQAQLAVPTTTKATMDIIIQERRKELMFGVNRFFDLKRFNLEPDYAKTLVHTFPIVNKTVPQVTYTLKPNSRMYIVPFAQDVLKLNPLLTLNTNETISFR</sequence>
<feature type="chain" id="PRO_5047415434" evidence="6">
    <location>
        <begin position="22"/>
        <end position="477"/>
    </location>
</feature>
<protein>
    <submittedName>
        <fullName evidence="9">Tetratricopeptide (TPR) repeat protein</fullName>
    </submittedName>
</protein>
<reference evidence="10" key="1">
    <citation type="submission" date="2023-07" db="EMBL/GenBank/DDBJ databases">
        <title>Functional and genomic diversity of the sorghum phyllosphere microbiome.</title>
        <authorList>
            <person name="Shade A."/>
        </authorList>
    </citation>
    <scope>NUCLEOTIDE SEQUENCE [LARGE SCALE GENOMIC DNA]</scope>
    <source>
        <strain evidence="10">SORGH_AS_0422</strain>
    </source>
</reference>
<dbReference type="Gene3D" id="1.25.40.390">
    <property type="match status" value="1"/>
</dbReference>
<evidence type="ECO:0000313" key="10">
    <source>
        <dbReference type="Proteomes" id="UP001258315"/>
    </source>
</evidence>
<comment type="similarity">
    <text evidence="2">Belongs to the SusD family.</text>
</comment>
<keyword evidence="10" id="KW-1185">Reference proteome</keyword>
<dbReference type="InterPro" id="IPR012944">
    <property type="entry name" value="SusD_RagB_dom"/>
</dbReference>
<comment type="subcellular location">
    <subcellularLocation>
        <location evidence="1">Cell outer membrane</location>
    </subcellularLocation>
</comment>
<evidence type="ECO:0000256" key="3">
    <source>
        <dbReference type="ARBA" id="ARBA00022729"/>
    </source>
</evidence>
<feature type="domain" description="RagB/SusD" evidence="7">
    <location>
        <begin position="340"/>
        <end position="469"/>
    </location>
</feature>
<gene>
    <name evidence="9" type="ORF">QE417_001018</name>
</gene>
<dbReference type="Pfam" id="PF07980">
    <property type="entry name" value="SusD_RagB"/>
    <property type="match status" value="1"/>
</dbReference>
<dbReference type="InterPro" id="IPR011990">
    <property type="entry name" value="TPR-like_helical_dom_sf"/>
</dbReference>
<dbReference type="SUPFAM" id="SSF48452">
    <property type="entry name" value="TPR-like"/>
    <property type="match status" value="1"/>
</dbReference>
<keyword evidence="5" id="KW-0998">Cell outer membrane</keyword>
<evidence type="ECO:0000256" key="5">
    <source>
        <dbReference type="ARBA" id="ARBA00023237"/>
    </source>
</evidence>
<dbReference type="RefSeq" id="WP_311947961.1">
    <property type="nucleotide sequence ID" value="NZ_JAVLVU010000001.1"/>
</dbReference>
<evidence type="ECO:0000256" key="4">
    <source>
        <dbReference type="ARBA" id="ARBA00023136"/>
    </source>
</evidence>
<evidence type="ECO:0000256" key="6">
    <source>
        <dbReference type="SAM" id="SignalP"/>
    </source>
</evidence>
<dbReference type="EMBL" id="JAVLVU010000001">
    <property type="protein sequence ID" value="MDT3401946.1"/>
    <property type="molecule type" value="Genomic_DNA"/>
</dbReference>
<dbReference type="PROSITE" id="PS51257">
    <property type="entry name" value="PROKAR_LIPOPROTEIN"/>
    <property type="match status" value="1"/>
</dbReference>
<proteinExistence type="inferred from homology"/>
<name>A0ABU3GR39_9SPHI</name>
<keyword evidence="4" id="KW-0472">Membrane</keyword>
<dbReference type="Pfam" id="PF14322">
    <property type="entry name" value="SusD-like_3"/>
    <property type="match status" value="1"/>
</dbReference>
<comment type="caution">
    <text evidence="9">The sequence shown here is derived from an EMBL/GenBank/DDBJ whole genome shotgun (WGS) entry which is preliminary data.</text>
</comment>
<feature type="domain" description="SusD-like N-terminal" evidence="8">
    <location>
        <begin position="86"/>
        <end position="223"/>
    </location>
</feature>
<evidence type="ECO:0000259" key="8">
    <source>
        <dbReference type="Pfam" id="PF14322"/>
    </source>
</evidence>
<evidence type="ECO:0000259" key="7">
    <source>
        <dbReference type="Pfam" id="PF07980"/>
    </source>
</evidence>